<evidence type="ECO:0000256" key="1">
    <source>
        <dbReference type="SAM" id="MobiDB-lite"/>
    </source>
</evidence>
<dbReference type="OrthoDB" id="5352400at2759"/>
<accession>A0A8H6V6X4</accession>
<gene>
    <name evidence="3" type="ORF">CNMCM5623_005844</name>
    <name evidence="4" type="ORF">CNMCM7691_000282</name>
</gene>
<protein>
    <submittedName>
        <fullName evidence="4">Uncharacterized protein</fullName>
    </submittedName>
</protein>
<dbReference type="Proteomes" id="UP000641853">
    <property type="component" value="Unassembled WGS sequence"/>
</dbReference>
<feature type="region of interest" description="Disordered" evidence="1">
    <location>
        <begin position="242"/>
        <end position="296"/>
    </location>
</feature>
<feature type="compositionally biased region" description="Pro residues" evidence="1">
    <location>
        <begin position="285"/>
        <end position="296"/>
    </location>
</feature>
<comment type="caution">
    <text evidence="4">The sequence shown here is derived from an EMBL/GenBank/DDBJ whole genome shotgun (WGS) entry which is preliminary data.</text>
</comment>
<evidence type="ECO:0000313" key="3">
    <source>
        <dbReference type="EMBL" id="KAF7160324.1"/>
    </source>
</evidence>
<feature type="compositionally biased region" description="Low complexity" evidence="1">
    <location>
        <begin position="269"/>
        <end position="284"/>
    </location>
</feature>
<keyword evidence="2" id="KW-0472">Membrane</keyword>
<keyword evidence="2" id="KW-0812">Transmembrane</keyword>
<evidence type="ECO:0000313" key="4">
    <source>
        <dbReference type="EMBL" id="KAF7181153.1"/>
    </source>
</evidence>
<dbReference type="EMBL" id="JACBAG010001821">
    <property type="protein sequence ID" value="KAF7181153.1"/>
    <property type="molecule type" value="Genomic_DNA"/>
</dbReference>
<feature type="transmembrane region" description="Helical" evidence="2">
    <location>
        <begin position="153"/>
        <end position="179"/>
    </location>
</feature>
<evidence type="ECO:0000313" key="5">
    <source>
        <dbReference type="Proteomes" id="UP000641853"/>
    </source>
</evidence>
<keyword evidence="2" id="KW-1133">Transmembrane helix</keyword>
<evidence type="ECO:0000256" key="2">
    <source>
        <dbReference type="SAM" id="Phobius"/>
    </source>
</evidence>
<feature type="transmembrane region" description="Helical" evidence="2">
    <location>
        <begin position="86"/>
        <end position="108"/>
    </location>
</feature>
<sequence>MAVELPFTIVIMTLTGIASHNLYRTKLWQDGADNGFNSSPDEQLYAAANYRPYTVPTVWSAFITDYNLVIGVLSTFFLITKAPIHFLRLFYPLLSVIIHGGLVAVYIVSARYQAGSDMSDPAHPQPGAPWYITKKCTVAAHKDNINYCNQAKALFAITIIVIVLYFVEFVLSVHSCVLTPEERAERLEKAEEKRAWKDYEDAILKSPAVIPMSPAYPREGMPAMTPRSLAFNRLGGDDSSDLPLREYFGGPNPGHSMQQEASAETLASGQDAQAGATTQPQPQMYFPPPPKKAAKK</sequence>
<name>A0A8H6V6X4_9EURO</name>
<dbReference type="EMBL" id="JACBAE010001373">
    <property type="protein sequence ID" value="KAF7160324.1"/>
    <property type="molecule type" value="Genomic_DNA"/>
</dbReference>
<proteinExistence type="predicted"/>
<dbReference type="AlphaFoldDB" id="A0A8H6V6X4"/>
<dbReference type="Proteomes" id="UP000654922">
    <property type="component" value="Unassembled WGS sequence"/>
</dbReference>
<organism evidence="4 5">
    <name type="scientific">Aspergillus felis</name>
    <dbReference type="NCBI Taxonomy" id="1287682"/>
    <lineage>
        <taxon>Eukaryota</taxon>
        <taxon>Fungi</taxon>
        <taxon>Dikarya</taxon>
        <taxon>Ascomycota</taxon>
        <taxon>Pezizomycotina</taxon>
        <taxon>Eurotiomycetes</taxon>
        <taxon>Eurotiomycetidae</taxon>
        <taxon>Eurotiales</taxon>
        <taxon>Aspergillaceae</taxon>
        <taxon>Aspergillus</taxon>
        <taxon>Aspergillus subgen. Fumigati</taxon>
    </lineage>
</organism>
<reference evidence="4" key="1">
    <citation type="submission" date="2020-06" db="EMBL/GenBank/DDBJ databases">
        <title>Draft genome sequences of strains closely related to Aspergillus parafelis and Aspergillus hiratsukae.</title>
        <authorList>
            <person name="Dos Santos R.A.C."/>
            <person name="Rivero-Menendez O."/>
            <person name="Steenwyk J.L."/>
            <person name="Mead M.E."/>
            <person name="Goldman G.H."/>
            <person name="Alastruey-Izquierdo A."/>
            <person name="Rokas A."/>
        </authorList>
    </citation>
    <scope>NUCLEOTIDE SEQUENCE</scope>
    <source>
        <strain evidence="3">CNM-CM5623</strain>
        <strain evidence="4">CNM-CM7691</strain>
    </source>
</reference>
<feature type="transmembrane region" description="Helical" evidence="2">
    <location>
        <begin position="58"/>
        <end position="79"/>
    </location>
</feature>
<feature type="compositionally biased region" description="Polar residues" evidence="1">
    <location>
        <begin position="255"/>
        <end position="268"/>
    </location>
</feature>
<keyword evidence="5" id="KW-1185">Reference proteome</keyword>